<evidence type="ECO:0000313" key="3">
    <source>
        <dbReference type="Proteomes" id="UP000471745"/>
    </source>
</evidence>
<comment type="similarity">
    <text evidence="1">Belongs to the ROK (NagC/XylR) family.</text>
</comment>
<protein>
    <submittedName>
        <fullName evidence="2">ROK family protein</fullName>
    </submittedName>
</protein>
<organism evidence="2 3">
    <name type="scientific">Actinospica acidiphila</name>
    <dbReference type="NCBI Taxonomy" id="304899"/>
    <lineage>
        <taxon>Bacteria</taxon>
        <taxon>Bacillati</taxon>
        <taxon>Actinomycetota</taxon>
        <taxon>Actinomycetes</taxon>
        <taxon>Catenulisporales</taxon>
        <taxon>Actinospicaceae</taxon>
        <taxon>Actinospica</taxon>
    </lineage>
</organism>
<dbReference type="EMBL" id="JAAGNA010000792">
    <property type="protein sequence ID" value="NEC51366.1"/>
    <property type="molecule type" value="Genomic_DNA"/>
</dbReference>
<sequence>MRGRIRGRRPDDAPVIGLDLGGTKIAAALVAPDGTVLARHSRPTPATEGAQAVLDALADTARAVRTPAATAIG</sequence>
<proteinExistence type="inferred from homology"/>
<keyword evidence="3" id="KW-1185">Reference proteome</keyword>
<dbReference type="InterPro" id="IPR043129">
    <property type="entry name" value="ATPase_NBD"/>
</dbReference>
<dbReference type="InterPro" id="IPR000600">
    <property type="entry name" value="ROK"/>
</dbReference>
<evidence type="ECO:0000313" key="2">
    <source>
        <dbReference type="EMBL" id="NEC51366.1"/>
    </source>
</evidence>
<accession>A0A9X5HEH6</accession>
<evidence type="ECO:0000256" key="1">
    <source>
        <dbReference type="ARBA" id="ARBA00006479"/>
    </source>
</evidence>
<comment type="caution">
    <text evidence="2">The sequence shown here is derived from an EMBL/GenBank/DDBJ whole genome shotgun (WGS) entry which is preliminary data.</text>
</comment>
<reference evidence="2 3" key="1">
    <citation type="submission" date="2020-01" db="EMBL/GenBank/DDBJ databases">
        <title>Insect and environment-associated Actinomycetes.</title>
        <authorList>
            <person name="Currrie C."/>
            <person name="Chevrette M."/>
            <person name="Carlson C."/>
            <person name="Stubbendieck R."/>
            <person name="Wendt-Pienkowski E."/>
        </authorList>
    </citation>
    <scope>NUCLEOTIDE SEQUENCE [LARGE SCALE GENOMIC DNA]</scope>
    <source>
        <strain evidence="2 3">SID8189</strain>
    </source>
</reference>
<gene>
    <name evidence="2" type="ORF">G3I18_22800</name>
</gene>
<dbReference type="Gene3D" id="3.30.420.40">
    <property type="match status" value="1"/>
</dbReference>
<name>A0A9X5HEH6_9ACTN</name>
<dbReference type="AlphaFoldDB" id="A0A9X5HEH6"/>
<dbReference type="SUPFAM" id="SSF53067">
    <property type="entry name" value="Actin-like ATPase domain"/>
    <property type="match status" value="1"/>
</dbReference>
<dbReference type="RefSeq" id="WP_163090173.1">
    <property type="nucleotide sequence ID" value="NZ_JAAGNA010000792.1"/>
</dbReference>
<dbReference type="Proteomes" id="UP000471745">
    <property type="component" value="Unassembled WGS sequence"/>
</dbReference>
<dbReference type="Pfam" id="PF00480">
    <property type="entry name" value="ROK"/>
    <property type="match status" value="1"/>
</dbReference>
<feature type="non-terminal residue" evidence="2">
    <location>
        <position position="73"/>
    </location>
</feature>